<protein>
    <submittedName>
        <fullName evidence="2">Uncharacterized protein</fullName>
    </submittedName>
</protein>
<accession>A0A367K9G9</accession>
<name>A0A367K9G9_RHIST</name>
<organism evidence="2 3">
    <name type="scientific">Rhizopus stolonifer</name>
    <name type="common">Rhizopus nigricans</name>
    <dbReference type="NCBI Taxonomy" id="4846"/>
    <lineage>
        <taxon>Eukaryota</taxon>
        <taxon>Fungi</taxon>
        <taxon>Fungi incertae sedis</taxon>
        <taxon>Mucoromycota</taxon>
        <taxon>Mucoromycotina</taxon>
        <taxon>Mucoromycetes</taxon>
        <taxon>Mucorales</taxon>
        <taxon>Mucorineae</taxon>
        <taxon>Rhizopodaceae</taxon>
        <taxon>Rhizopus</taxon>
    </lineage>
</organism>
<dbReference type="AlphaFoldDB" id="A0A367K9G9"/>
<comment type="caution">
    <text evidence="2">The sequence shown here is derived from an EMBL/GenBank/DDBJ whole genome shotgun (WGS) entry which is preliminary data.</text>
</comment>
<sequence>MQDIAMRIVQDSHTNITDENGFVFRLLLDGAEDVDISNLWSVRQIMVNFSKEYSSSDGKEAKLRMSHIHPEKNMDAERPYPIDPLIDSEE</sequence>
<keyword evidence="3" id="KW-1185">Reference proteome</keyword>
<reference evidence="2 3" key="1">
    <citation type="journal article" date="2018" name="G3 (Bethesda)">
        <title>Phylogenetic and Phylogenomic Definition of Rhizopus Species.</title>
        <authorList>
            <person name="Gryganskyi A.P."/>
            <person name="Golan J."/>
            <person name="Dolatabadi S."/>
            <person name="Mondo S."/>
            <person name="Robb S."/>
            <person name="Idnurm A."/>
            <person name="Muszewska A."/>
            <person name="Steczkiewicz K."/>
            <person name="Masonjones S."/>
            <person name="Liao H.L."/>
            <person name="Gajdeczka M.T."/>
            <person name="Anike F."/>
            <person name="Vuek A."/>
            <person name="Anishchenko I.M."/>
            <person name="Voigt K."/>
            <person name="de Hoog G.S."/>
            <person name="Smith M.E."/>
            <person name="Heitman J."/>
            <person name="Vilgalys R."/>
            <person name="Stajich J.E."/>
        </authorList>
    </citation>
    <scope>NUCLEOTIDE SEQUENCE [LARGE SCALE GENOMIC DNA]</scope>
    <source>
        <strain evidence="2 3">LSU 92-RS-03</strain>
    </source>
</reference>
<feature type="compositionally biased region" description="Basic and acidic residues" evidence="1">
    <location>
        <begin position="57"/>
        <end position="80"/>
    </location>
</feature>
<evidence type="ECO:0000256" key="1">
    <source>
        <dbReference type="SAM" id="MobiDB-lite"/>
    </source>
</evidence>
<gene>
    <name evidence="2" type="ORF">CU098_009827</name>
</gene>
<evidence type="ECO:0000313" key="3">
    <source>
        <dbReference type="Proteomes" id="UP000253551"/>
    </source>
</evidence>
<dbReference type="EMBL" id="PJQM01002021">
    <property type="protein sequence ID" value="RCH98828.1"/>
    <property type="molecule type" value="Genomic_DNA"/>
</dbReference>
<proteinExistence type="predicted"/>
<dbReference type="Proteomes" id="UP000253551">
    <property type="component" value="Unassembled WGS sequence"/>
</dbReference>
<evidence type="ECO:0000313" key="2">
    <source>
        <dbReference type="EMBL" id="RCH98828.1"/>
    </source>
</evidence>
<feature type="region of interest" description="Disordered" evidence="1">
    <location>
        <begin position="55"/>
        <end position="90"/>
    </location>
</feature>